<protein>
    <submittedName>
        <fullName evidence="3">Uncharacterized protein</fullName>
    </submittedName>
</protein>
<reference evidence="3" key="1">
    <citation type="submission" date="2021-01" db="EMBL/GenBank/DDBJ databases">
        <authorList>
            <person name="Corre E."/>
            <person name="Pelletier E."/>
            <person name="Niang G."/>
            <person name="Scheremetjew M."/>
            <person name="Finn R."/>
            <person name="Kale V."/>
            <person name="Holt S."/>
            <person name="Cochrane G."/>
            <person name="Meng A."/>
            <person name="Brown T."/>
            <person name="Cohen L."/>
        </authorList>
    </citation>
    <scope>NUCLEOTIDE SEQUENCE</scope>
    <source>
        <strain evidence="3">CCMP 769</strain>
    </source>
</reference>
<evidence type="ECO:0000256" key="2">
    <source>
        <dbReference type="SAM" id="Phobius"/>
    </source>
</evidence>
<proteinExistence type="predicted"/>
<evidence type="ECO:0000256" key="1">
    <source>
        <dbReference type="SAM" id="MobiDB-lite"/>
    </source>
</evidence>
<keyword evidence="2" id="KW-0812">Transmembrane</keyword>
<feature type="region of interest" description="Disordered" evidence="1">
    <location>
        <begin position="1"/>
        <end position="23"/>
    </location>
</feature>
<evidence type="ECO:0000313" key="3">
    <source>
        <dbReference type="EMBL" id="CAE0061241.1"/>
    </source>
</evidence>
<dbReference type="AlphaFoldDB" id="A0A7S3A4A6"/>
<accession>A0A7S3A4A6</accession>
<feature type="transmembrane region" description="Helical" evidence="2">
    <location>
        <begin position="184"/>
        <end position="204"/>
    </location>
</feature>
<sequence length="254" mass="28646">MKYCEGGASGTHGAPELSSGESRAASWIKEDETGVESNASHHAEFPMNIVFALDAEDRRAYGGASEKDLFDGHVHYTSSWSRDAVFFLLNNNVLLSLFFAHKNHPFTKKMRWMVQFCALSLTFLFSTFGLLLPRGIRAVWRLVVAPLLLLMWNIYIGILAQCPCLFSGFLSDNFRSRVSKIGRILLYIAVSTSIIFALLGRFFLSIAPDQRKGDSWMIDFVETQLSSLLWSIPTDLLIYSFLRRLQSPIHPSPV</sequence>
<feature type="transmembrane region" description="Helical" evidence="2">
    <location>
        <begin position="112"/>
        <end position="132"/>
    </location>
</feature>
<keyword evidence="2" id="KW-1133">Transmembrane helix</keyword>
<gene>
    <name evidence="3" type="ORF">RMAR00112_LOCUS29307</name>
</gene>
<feature type="transmembrane region" description="Helical" evidence="2">
    <location>
        <begin position="224"/>
        <end position="242"/>
    </location>
</feature>
<feature type="transmembrane region" description="Helical" evidence="2">
    <location>
        <begin position="152"/>
        <end position="172"/>
    </location>
</feature>
<keyword evidence="2" id="KW-0472">Membrane</keyword>
<name>A0A7S3A4A6_9RHOD</name>
<dbReference type="EMBL" id="HBHW01038191">
    <property type="protein sequence ID" value="CAE0061241.1"/>
    <property type="molecule type" value="Transcribed_RNA"/>
</dbReference>
<organism evidence="3">
    <name type="scientific">Rhodosorus marinus</name>
    <dbReference type="NCBI Taxonomy" id="101924"/>
    <lineage>
        <taxon>Eukaryota</taxon>
        <taxon>Rhodophyta</taxon>
        <taxon>Stylonematophyceae</taxon>
        <taxon>Stylonematales</taxon>
        <taxon>Stylonemataceae</taxon>
        <taxon>Rhodosorus</taxon>
    </lineage>
</organism>